<protein>
    <submittedName>
        <fullName evidence="1">Uncharacterized protein</fullName>
    </submittedName>
</protein>
<comment type="caution">
    <text evidence="1">The sequence shown here is derived from an EMBL/GenBank/DDBJ whole genome shotgun (WGS) entry which is preliminary data.</text>
</comment>
<sequence>MPKSGLHPCPLIPGFVETVGIGYSRRQESNRWGLVQLKVWGRSIAGDGGNCVQSQILTNLGVGDMEPIAELRGNVELIKKDVDPRTTTVDKDETEASAGEKDEVSHIRGLELDRFHGGTVVLDDNGLFPKFLDVEE</sequence>
<dbReference type="Proteomes" id="UP001396334">
    <property type="component" value="Unassembled WGS sequence"/>
</dbReference>
<reference evidence="1 2" key="1">
    <citation type="journal article" date="2024" name="G3 (Bethesda)">
        <title>Genome assembly of Hibiscus sabdariffa L. provides insights into metabolisms of medicinal natural products.</title>
        <authorList>
            <person name="Kim T."/>
        </authorList>
    </citation>
    <scope>NUCLEOTIDE SEQUENCE [LARGE SCALE GENOMIC DNA]</scope>
    <source>
        <strain evidence="1">TK-2024</strain>
        <tissue evidence="1">Old leaves</tissue>
    </source>
</reference>
<dbReference type="EMBL" id="JBBPBN010000144">
    <property type="protein sequence ID" value="KAK8975534.1"/>
    <property type="molecule type" value="Genomic_DNA"/>
</dbReference>
<name>A0ABR2NH57_9ROSI</name>
<accession>A0ABR2NH57</accession>
<evidence type="ECO:0000313" key="2">
    <source>
        <dbReference type="Proteomes" id="UP001396334"/>
    </source>
</evidence>
<keyword evidence="2" id="KW-1185">Reference proteome</keyword>
<evidence type="ECO:0000313" key="1">
    <source>
        <dbReference type="EMBL" id="KAK8975534.1"/>
    </source>
</evidence>
<gene>
    <name evidence="1" type="ORF">V6N11_034542</name>
</gene>
<organism evidence="1 2">
    <name type="scientific">Hibiscus sabdariffa</name>
    <name type="common">roselle</name>
    <dbReference type="NCBI Taxonomy" id="183260"/>
    <lineage>
        <taxon>Eukaryota</taxon>
        <taxon>Viridiplantae</taxon>
        <taxon>Streptophyta</taxon>
        <taxon>Embryophyta</taxon>
        <taxon>Tracheophyta</taxon>
        <taxon>Spermatophyta</taxon>
        <taxon>Magnoliopsida</taxon>
        <taxon>eudicotyledons</taxon>
        <taxon>Gunneridae</taxon>
        <taxon>Pentapetalae</taxon>
        <taxon>rosids</taxon>
        <taxon>malvids</taxon>
        <taxon>Malvales</taxon>
        <taxon>Malvaceae</taxon>
        <taxon>Malvoideae</taxon>
        <taxon>Hibiscus</taxon>
    </lineage>
</organism>
<proteinExistence type="predicted"/>